<organism evidence="1 2">
    <name type="scientific">Anaplasma phagocytophilum str. ApMUC09</name>
    <dbReference type="NCBI Taxonomy" id="1359152"/>
    <lineage>
        <taxon>Bacteria</taxon>
        <taxon>Pseudomonadati</taxon>
        <taxon>Pseudomonadota</taxon>
        <taxon>Alphaproteobacteria</taxon>
        <taxon>Rickettsiales</taxon>
        <taxon>Anaplasmataceae</taxon>
        <taxon>Anaplasma</taxon>
        <taxon>phagocytophilum group</taxon>
    </lineage>
</organism>
<proteinExistence type="predicted"/>
<accession>A0A0F3N6V7</accession>
<gene>
    <name evidence="1" type="ORF">APHMUC_0768</name>
</gene>
<dbReference type="EMBL" id="LANV01000001">
    <property type="protein sequence ID" value="KJV63770.1"/>
    <property type="molecule type" value="Genomic_DNA"/>
</dbReference>
<reference evidence="1 2" key="1">
    <citation type="submission" date="2015-02" db="EMBL/GenBank/DDBJ databases">
        <title>Genome Sequencing of Rickettsiales.</title>
        <authorList>
            <person name="Daugherty S.C."/>
            <person name="Su Q."/>
            <person name="Abolude K."/>
            <person name="Beier-Sexton M."/>
            <person name="Carlyon J.A."/>
            <person name="Carter R."/>
            <person name="Day N.P."/>
            <person name="Dumler S.J."/>
            <person name="Dyachenko V."/>
            <person name="Godinez A."/>
            <person name="Kurtti T.J."/>
            <person name="Lichay M."/>
            <person name="Mullins K.E."/>
            <person name="Ott S."/>
            <person name="Pappas-Brown V."/>
            <person name="Paris D.H."/>
            <person name="Patel P."/>
            <person name="Richards A.L."/>
            <person name="Sadzewicz L."/>
            <person name="Sears K."/>
            <person name="Seidman D."/>
            <person name="Sengamalay N."/>
            <person name="Stenos J."/>
            <person name="Tallon L.J."/>
            <person name="Vincent G."/>
            <person name="Fraser C.M."/>
            <person name="Munderloh U."/>
            <person name="Dunning-Hotopp J.C."/>
        </authorList>
    </citation>
    <scope>NUCLEOTIDE SEQUENCE [LARGE SCALE GENOMIC DNA]</scope>
    <source>
        <strain evidence="1 2">ApMUC09</strain>
    </source>
</reference>
<dbReference type="AlphaFoldDB" id="A0A0F3N6V7"/>
<comment type="caution">
    <text evidence="1">The sequence shown here is derived from an EMBL/GenBank/DDBJ whole genome shotgun (WGS) entry which is preliminary data.</text>
</comment>
<evidence type="ECO:0000313" key="1">
    <source>
        <dbReference type="EMBL" id="KJV63770.1"/>
    </source>
</evidence>
<sequence length="38" mass="4170">MMTTGFLLASSLVSAFCYTITRVIKGYRDVVFAGHSIL</sequence>
<name>A0A0F3N6V7_ANAPH</name>
<dbReference type="Proteomes" id="UP000033441">
    <property type="component" value="Unassembled WGS sequence"/>
</dbReference>
<dbReference type="PATRIC" id="fig|1359152.3.peg.810"/>
<evidence type="ECO:0000313" key="2">
    <source>
        <dbReference type="Proteomes" id="UP000033441"/>
    </source>
</evidence>
<protein>
    <submittedName>
        <fullName evidence="1">Uncharacterized protein</fullName>
    </submittedName>
</protein>